<keyword evidence="5" id="KW-1185">Reference proteome</keyword>
<accession>A0AAV5IXK4</accession>
<dbReference type="PANTHER" id="PTHR33463:SF187">
    <property type="entry name" value="AND NB-ARC DOMAIN DISEASE RESISTANCE PROTEIN, PUTATIVE-RELATED"/>
    <property type="match status" value="1"/>
</dbReference>
<evidence type="ECO:0000256" key="2">
    <source>
        <dbReference type="SAM" id="MobiDB-lite"/>
    </source>
</evidence>
<comment type="caution">
    <text evidence="4">The sequence shown here is derived from an EMBL/GenBank/DDBJ whole genome shotgun (WGS) entry which is preliminary data.</text>
</comment>
<dbReference type="Pfam" id="PF23247">
    <property type="entry name" value="LRR_RPS2"/>
    <property type="match status" value="2"/>
</dbReference>
<dbReference type="Proteomes" id="UP001054252">
    <property type="component" value="Unassembled WGS sequence"/>
</dbReference>
<dbReference type="Gene3D" id="3.80.10.10">
    <property type="entry name" value="Ribonuclease Inhibitor"/>
    <property type="match status" value="2"/>
</dbReference>
<organism evidence="4 5">
    <name type="scientific">Rubroshorea leprosula</name>
    <dbReference type="NCBI Taxonomy" id="152421"/>
    <lineage>
        <taxon>Eukaryota</taxon>
        <taxon>Viridiplantae</taxon>
        <taxon>Streptophyta</taxon>
        <taxon>Embryophyta</taxon>
        <taxon>Tracheophyta</taxon>
        <taxon>Spermatophyta</taxon>
        <taxon>Magnoliopsida</taxon>
        <taxon>eudicotyledons</taxon>
        <taxon>Gunneridae</taxon>
        <taxon>Pentapetalae</taxon>
        <taxon>rosids</taxon>
        <taxon>malvids</taxon>
        <taxon>Malvales</taxon>
        <taxon>Dipterocarpaceae</taxon>
        <taxon>Rubroshorea</taxon>
    </lineage>
</organism>
<feature type="domain" description="Disease resistance protein At4g27190-like leucine-rich repeats" evidence="3">
    <location>
        <begin position="388"/>
        <end position="499"/>
    </location>
</feature>
<feature type="region of interest" description="Disordered" evidence="2">
    <location>
        <begin position="239"/>
        <end position="270"/>
    </location>
</feature>
<name>A0AAV5IXK4_9ROSI</name>
<dbReference type="PANTHER" id="PTHR33463">
    <property type="entry name" value="NB-ARC DOMAIN-CONTAINING PROTEIN-RELATED"/>
    <property type="match status" value="1"/>
</dbReference>
<dbReference type="AlphaFoldDB" id="A0AAV5IXK4"/>
<dbReference type="InterPro" id="IPR057135">
    <property type="entry name" value="At4g27190-like_LRR"/>
</dbReference>
<feature type="compositionally biased region" description="Acidic residues" evidence="2">
    <location>
        <begin position="249"/>
        <end position="270"/>
    </location>
</feature>
<feature type="domain" description="Disease resistance protein At4g27190-like leucine-rich repeats" evidence="3">
    <location>
        <begin position="49"/>
        <end position="163"/>
    </location>
</feature>
<reference evidence="4 5" key="1">
    <citation type="journal article" date="2021" name="Commun. Biol.">
        <title>The genome of Shorea leprosula (Dipterocarpaceae) highlights the ecological relevance of drought in aseasonal tropical rainforests.</title>
        <authorList>
            <person name="Ng K.K.S."/>
            <person name="Kobayashi M.J."/>
            <person name="Fawcett J.A."/>
            <person name="Hatakeyama M."/>
            <person name="Paape T."/>
            <person name="Ng C.H."/>
            <person name="Ang C.C."/>
            <person name="Tnah L.H."/>
            <person name="Lee C.T."/>
            <person name="Nishiyama T."/>
            <person name="Sese J."/>
            <person name="O'Brien M.J."/>
            <person name="Copetti D."/>
            <person name="Mohd Noor M.I."/>
            <person name="Ong R.C."/>
            <person name="Putra M."/>
            <person name="Sireger I.Z."/>
            <person name="Indrioko S."/>
            <person name="Kosugi Y."/>
            <person name="Izuno A."/>
            <person name="Isagi Y."/>
            <person name="Lee S.L."/>
            <person name="Shimizu K.K."/>
        </authorList>
    </citation>
    <scope>NUCLEOTIDE SEQUENCE [LARGE SCALE GENOMIC DNA]</scope>
    <source>
        <strain evidence="4">214</strain>
    </source>
</reference>
<gene>
    <name evidence="4" type="ORF">SLEP1_g15353</name>
</gene>
<dbReference type="InterPro" id="IPR050905">
    <property type="entry name" value="Plant_NBS-LRR"/>
</dbReference>
<evidence type="ECO:0000313" key="4">
    <source>
        <dbReference type="EMBL" id="GKV02983.1"/>
    </source>
</evidence>
<keyword evidence="1" id="KW-0611">Plant defense</keyword>
<evidence type="ECO:0000259" key="3">
    <source>
        <dbReference type="Pfam" id="PF23247"/>
    </source>
</evidence>
<protein>
    <recommendedName>
        <fullName evidence="3">Disease resistance protein At4g27190-like leucine-rich repeats domain-containing protein</fullName>
    </recommendedName>
</protein>
<sequence length="568" mass="64409">MLELLSLSSDCSPFDRFSILRLVKLPNLRELVKVEAQAASAPSASRAATPPSIFSNLKIFKIRNCPRIKKLFPFGLLKCLQNLEEIGVRYCRRVEEIIEVEDKKETITTVGNNETIRLGLPKLRKLSLRELPKLKSICTTQGVMVCDSLQCIKIYACPMLNRIPLYLPLLPNGERSLPSSLQEIRIESEEWLELLSWDNPSAKDIYLPFLKPCYDHSLHKGFDDLKDFNNFVQSFQGQKRTSHELSVEATDDDDDDDSSDAESDSVSDFGDDDCSKMLNLSGMEINEDYPVLLPDDLELLWITKCCGLKSLNDVFEFKALSDLRSCQIKQVDELECMLELFSLSSDCSPFDRFSILRLVKLPNLHELVKVKGQAASAPSTSCAPTLPSIFSNLKVLFIYKCPRIKKLFPPELLKGLQNLGEIYVIGCTKMEEITEVEEEKETLVTDGENETITFFLPKLKYLELVALPKLKSICAARGVMVSDSLERIVIVECPKLNRIPLYLPLLPDGKLRPPPTLEAIRPNSREWWESLVWDGPSAKDILLPFLDLEEDFTFILEKLTDASEIEDE</sequence>
<dbReference type="SUPFAM" id="SSF52058">
    <property type="entry name" value="L domain-like"/>
    <property type="match status" value="2"/>
</dbReference>
<dbReference type="InterPro" id="IPR032675">
    <property type="entry name" value="LRR_dom_sf"/>
</dbReference>
<proteinExistence type="predicted"/>
<evidence type="ECO:0000313" key="5">
    <source>
        <dbReference type="Proteomes" id="UP001054252"/>
    </source>
</evidence>
<evidence type="ECO:0000256" key="1">
    <source>
        <dbReference type="ARBA" id="ARBA00022821"/>
    </source>
</evidence>
<dbReference type="EMBL" id="BPVZ01000019">
    <property type="protein sequence ID" value="GKV02983.1"/>
    <property type="molecule type" value="Genomic_DNA"/>
</dbReference>